<gene>
    <name evidence="18" type="ordered locus">Jden_1703</name>
</gene>
<evidence type="ECO:0000256" key="14">
    <source>
        <dbReference type="PIRSR" id="PIRSR006468-1"/>
    </source>
</evidence>
<dbReference type="eggNOG" id="COG0115">
    <property type="taxonomic scope" value="Bacteria"/>
</dbReference>
<dbReference type="InterPro" id="IPR043132">
    <property type="entry name" value="BCAT-like_C"/>
</dbReference>
<comment type="cofactor">
    <cofactor evidence="1 16">
        <name>pyridoxal 5'-phosphate</name>
        <dbReference type="ChEBI" id="CHEBI:597326"/>
    </cofactor>
</comment>
<comment type="pathway">
    <text evidence="3">Amino-acid biosynthesis; L-valine biosynthesis; L-valine from pyruvate: step 4/4.</text>
</comment>
<evidence type="ECO:0000256" key="8">
    <source>
        <dbReference type="ARBA" id="ARBA00022679"/>
    </source>
</evidence>
<dbReference type="Gene3D" id="3.20.10.10">
    <property type="entry name" value="D-amino Acid Aminotransferase, subunit A, domain 2"/>
    <property type="match status" value="1"/>
</dbReference>
<keyword evidence="7 17" id="KW-0028">Amino-acid biosynthesis</keyword>
<dbReference type="OrthoDB" id="9804984at2"/>
<dbReference type="KEGG" id="jde:Jden_1703"/>
<dbReference type="NCBIfam" id="NF009897">
    <property type="entry name" value="PRK13357.1"/>
    <property type="match status" value="1"/>
</dbReference>
<comment type="pathway">
    <text evidence="2">Amino-acid biosynthesis; L-isoleucine biosynthesis; L-isoleucine from 2-oxobutanoate: step 4/4.</text>
</comment>
<evidence type="ECO:0000256" key="11">
    <source>
        <dbReference type="ARBA" id="ARBA00048212"/>
    </source>
</evidence>
<evidence type="ECO:0000256" key="15">
    <source>
        <dbReference type="RuleBase" id="RU004106"/>
    </source>
</evidence>
<dbReference type="Gene3D" id="3.30.470.10">
    <property type="match status" value="1"/>
</dbReference>
<keyword evidence="8 17" id="KW-0808">Transferase</keyword>
<evidence type="ECO:0000256" key="4">
    <source>
        <dbReference type="ARBA" id="ARBA00005072"/>
    </source>
</evidence>
<dbReference type="InterPro" id="IPR033939">
    <property type="entry name" value="BCAT_family"/>
</dbReference>
<dbReference type="UniPathway" id="UPA00049">
    <property type="reaction ID" value="UER00062"/>
</dbReference>
<dbReference type="GO" id="GO:0009099">
    <property type="term" value="P:L-valine biosynthetic process"/>
    <property type="evidence" value="ECO:0007669"/>
    <property type="project" value="UniProtKB-UniPathway"/>
</dbReference>
<evidence type="ECO:0000256" key="9">
    <source>
        <dbReference type="ARBA" id="ARBA00022898"/>
    </source>
</evidence>
<evidence type="ECO:0000256" key="5">
    <source>
        <dbReference type="ARBA" id="ARBA00009320"/>
    </source>
</evidence>
<evidence type="ECO:0000256" key="3">
    <source>
        <dbReference type="ARBA" id="ARBA00004931"/>
    </source>
</evidence>
<dbReference type="Pfam" id="PF01063">
    <property type="entry name" value="Aminotran_4"/>
    <property type="match status" value="1"/>
</dbReference>
<accession>C7QYW0</accession>
<keyword evidence="9 16" id="KW-0663">Pyridoxal phosphate</keyword>
<evidence type="ECO:0000313" key="18">
    <source>
        <dbReference type="EMBL" id="ACV09349.1"/>
    </source>
</evidence>
<dbReference type="GO" id="GO:0009098">
    <property type="term" value="P:L-leucine biosynthetic process"/>
    <property type="evidence" value="ECO:0007669"/>
    <property type="project" value="UniProtKB-UniPathway"/>
</dbReference>
<evidence type="ECO:0000256" key="7">
    <source>
        <dbReference type="ARBA" id="ARBA00022605"/>
    </source>
</evidence>
<proteinExistence type="inferred from homology"/>
<dbReference type="NCBIfam" id="TIGR01123">
    <property type="entry name" value="ilvE_II"/>
    <property type="match status" value="1"/>
</dbReference>
<comment type="catalytic activity">
    <reaction evidence="12 17">
        <text>L-isoleucine + 2-oxoglutarate = (S)-3-methyl-2-oxopentanoate + L-glutamate</text>
        <dbReference type="Rhea" id="RHEA:24801"/>
        <dbReference type="ChEBI" id="CHEBI:16810"/>
        <dbReference type="ChEBI" id="CHEBI:29985"/>
        <dbReference type="ChEBI" id="CHEBI:35146"/>
        <dbReference type="ChEBI" id="CHEBI:58045"/>
        <dbReference type="EC" id="2.6.1.42"/>
    </reaction>
</comment>
<evidence type="ECO:0000256" key="10">
    <source>
        <dbReference type="ARBA" id="ARBA00023304"/>
    </source>
</evidence>
<dbReference type="GO" id="GO:0052656">
    <property type="term" value="F:L-isoleucine-2-oxoglutarate transaminase activity"/>
    <property type="evidence" value="ECO:0007669"/>
    <property type="project" value="RHEA"/>
</dbReference>
<dbReference type="GO" id="GO:0009097">
    <property type="term" value="P:isoleucine biosynthetic process"/>
    <property type="evidence" value="ECO:0007669"/>
    <property type="project" value="UniProtKB-UniPathway"/>
</dbReference>
<comment type="catalytic activity">
    <reaction evidence="13 17">
        <text>L-leucine + 2-oxoglutarate = 4-methyl-2-oxopentanoate + L-glutamate</text>
        <dbReference type="Rhea" id="RHEA:18321"/>
        <dbReference type="ChEBI" id="CHEBI:16810"/>
        <dbReference type="ChEBI" id="CHEBI:17865"/>
        <dbReference type="ChEBI" id="CHEBI:29985"/>
        <dbReference type="ChEBI" id="CHEBI:57427"/>
        <dbReference type="EC" id="2.6.1.42"/>
    </reaction>
</comment>
<dbReference type="UniPathway" id="UPA00047">
    <property type="reaction ID" value="UER00058"/>
</dbReference>
<dbReference type="SUPFAM" id="SSF56752">
    <property type="entry name" value="D-aminoacid aminotransferase-like PLP-dependent enzymes"/>
    <property type="match status" value="1"/>
</dbReference>
<dbReference type="STRING" id="471856.Jden_1703"/>
<evidence type="ECO:0000256" key="13">
    <source>
        <dbReference type="ARBA" id="ARBA00049229"/>
    </source>
</evidence>
<dbReference type="InterPro" id="IPR036038">
    <property type="entry name" value="Aminotransferase-like"/>
</dbReference>
<dbReference type="InterPro" id="IPR043131">
    <property type="entry name" value="BCAT-like_N"/>
</dbReference>
<dbReference type="AlphaFoldDB" id="C7QYW0"/>
<dbReference type="PIRSF" id="PIRSF006468">
    <property type="entry name" value="BCAT1"/>
    <property type="match status" value="1"/>
</dbReference>
<dbReference type="UniPathway" id="UPA00048">
    <property type="reaction ID" value="UER00073"/>
</dbReference>
<dbReference type="InterPro" id="IPR001544">
    <property type="entry name" value="Aminotrans_IV"/>
</dbReference>
<dbReference type="InterPro" id="IPR005786">
    <property type="entry name" value="B_amino_transII"/>
</dbReference>
<protein>
    <recommendedName>
        <fullName evidence="17">Branched-chain-amino-acid aminotransferase</fullName>
        <ecNumber evidence="17">2.6.1.42</ecNumber>
    </recommendedName>
</protein>
<reference evidence="18 19" key="1">
    <citation type="journal article" date="2009" name="Stand. Genomic Sci.">
        <title>Complete genome sequence of Jonesia denitrificans type strain (Prevot 55134).</title>
        <authorList>
            <person name="Pukall R."/>
            <person name="Gehrich-Schroter G."/>
            <person name="Lapidus A."/>
            <person name="Nolan M."/>
            <person name="Glavina Del Rio T."/>
            <person name="Lucas S."/>
            <person name="Chen F."/>
            <person name="Tice H."/>
            <person name="Pitluck S."/>
            <person name="Cheng J.F."/>
            <person name="Copeland A."/>
            <person name="Saunders E."/>
            <person name="Brettin T."/>
            <person name="Detter J.C."/>
            <person name="Bruce D."/>
            <person name="Goodwin L."/>
            <person name="Pati A."/>
            <person name="Ivanova N."/>
            <person name="Mavromatis K."/>
            <person name="Ovchinnikova G."/>
            <person name="Chen A."/>
            <person name="Palaniappan K."/>
            <person name="Land M."/>
            <person name="Hauser L."/>
            <person name="Chang Y.J."/>
            <person name="Jeffries C.D."/>
            <person name="Chain P."/>
            <person name="Goker M."/>
            <person name="Bristow J."/>
            <person name="Eisen J.A."/>
            <person name="Markowitz V."/>
            <person name="Hugenholtz P."/>
            <person name="Kyrpides N.C."/>
            <person name="Klenk H.P."/>
            <person name="Han C."/>
        </authorList>
    </citation>
    <scope>NUCLEOTIDE SEQUENCE [LARGE SCALE GENOMIC DNA]</scope>
    <source>
        <strain evidence="19">ATCC 14870 / DSM 20603 / BCRC 15368 / CIP 55.134 / JCM 11481 / NBRC 15587 / NCTC 10816 / Prevot 55134</strain>
    </source>
</reference>
<dbReference type="EMBL" id="CP001706">
    <property type="protein sequence ID" value="ACV09349.1"/>
    <property type="molecule type" value="Genomic_DNA"/>
</dbReference>
<dbReference type="PROSITE" id="PS00770">
    <property type="entry name" value="AA_TRANSFER_CLASS_4"/>
    <property type="match status" value="1"/>
</dbReference>
<feature type="modified residue" description="N6-(pyridoxal phosphate)lysine" evidence="14">
    <location>
        <position position="214"/>
    </location>
</feature>
<keyword evidence="6 17" id="KW-0032">Aminotransferase</keyword>
<evidence type="ECO:0000256" key="6">
    <source>
        <dbReference type="ARBA" id="ARBA00022576"/>
    </source>
</evidence>
<dbReference type="PANTHER" id="PTHR11825:SF44">
    <property type="entry name" value="BRANCHED-CHAIN-AMINO-ACID AMINOTRANSFERASE"/>
    <property type="match status" value="1"/>
</dbReference>
<dbReference type="GO" id="GO:0052654">
    <property type="term" value="F:L-leucine-2-oxoglutarate transaminase activity"/>
    <property type="evidence" value="ECO:0007669"/>
    <property type="project" value="RHEA"/>
</dbReference>
<dbReference type="PANTHER" id="PTHR11825">
    <property type="entry name" value="SUBGROUP IIII AMINOTRANSFERASE"/>
    <property type="match status" value="1"/>
</dbReference>
<evidence type="ECO:0000256" key="16">
    <source>
        <dbReference type="RuleBase" id="RU004516"/>
    </source>
</evidence>
<comment type="catalytic activity">
    <reaction evidence="11 17">
        <text>L-valine + 2-oxoglutarate = 3-methyl-2-oxobutanoate + L-glutamate</text>
        <dbReference type="Rhea" id="RHEA:24813"/>
        <dbReference type="ChEBI" id="CHEBI:11851"/>
        <dbReference type="ChEBI" id="CHEBI:16810"/>
        <dbReference type="ChEBI" id="CHEBI:29985"/>
        <dbReference type="ChEBI" id="CHEBI:57762"/>
        <dbReference type="EC" id="2.6.1.42"/>
    </reaction>
</comment>
<comment type="similarity">
    <text evidence="5 15">Belongs to the class-IV pyridoxal-phosphate-dependent aminotransferase family.</text>
</comment>
<dbReference type="GO" id="GO:0052655">
    <property type="term" value="F:L-valine-2-oxoglutarate transaminase activity"/>
    <property type="evidence" value="ECO:0007669"/>
    <property type="project" value="RHEA"/>
</dbReference>
<dbReference type="CDD" id="cd01557">
    <property type="entry name" value="BCAT_beta_family"/>
    <property type="match status" value="1"/>
</dbReference>
<sequence length="375" mass="41201">MSTTLTSQTRSLDELVSQFSVHRSTSPLPVEERVALTASPKFGTVFTDHMTRMTWTVDEGWHNRRVEPYGPLHMDPAAAVLHYGQEIFEGLKAYRHADGSVWSFRPEQNALRYALSARRLALPELPVDDFLGSVAALVRTDVDWVPSGEEASLYLRPFMIASEVFLGVRPTHEAEHLVIASPVGPYFDKGVHPVNIWISRDYARAGRGGTGEAKCGGNYAASLLPQQEAGKRGFDQVCFLDGGQTPALEELGGMNVFFVHDDGTVVTPALSGSILRGVTRSSIIQLLTDRGLTVREEHLTLDALRDGLEKGRIVEAFACGTAAVVTPIGRLADNDFDVTINNGESGTLTMDIRRELTDIQYGRRPDPHGWMTRLA</sequence>
<evidence type="ECO:0000256" key="12">
    <source>
        <dbReference type="ARBA" id="ARBA00048798"/>
    </source>
</evidence>
<comment type="pathway">
    <text evidence="4">Amino-acid biosynthesis; L-leucine biosynthesis; L-leucine from 3-methyl-2-oxobutanoate: step 4/4.</text>
</comment>
<dbReference type="InterPro" id="IPR018300">
    <property type="entry name" value="Aminotrans_IV_CS"/>
</dbReference>
<evidence type="ECO:0000313" key="19">
    <source>
        <dbReference type="Proteomes" id="UP000000628"/>
    </source>
</evidence>
<dbReference type="HOGENOM" id="CLU_031922_0_2_11"/>
<dbReference type="EC" id="2.6.1.42" evidence="17"/>
<evidence type="ECO:0000256" key="17">
    <source>
        <dbReference type="RuleBase" id="RU004517"/>
    </source>
</evidence>
<keyword evidence="19" id="KW-1185">Reference proteome</keyword>
<name>C7QYW0_JONDD</name>
<organism evidence="18 19">
    <name type="scientific">Jonesia denitrificans (strain ATCC 14870 / DSM 20603 / BCRC 15368 / CIP 55.134 / JCM 11481 / NBRC 15587 / NCTC 10816 / Prevot 55134)</name>
    <name type="common">Listeria denitrificans</name>
    <dbReference type="NCBI Taxonomy" id="471856"/>
    <lineage>
        <taxon>Bacteria</taxon>
        <taxon>Bacillati</taxon>
        <taxon>Actinomycetota</taxon>
        <taxon>Actinomycetes</taxon>
        <taxon>Micrococcales</taxon>
        <taxon>Jonesiaceae</taxon>
        <taxon>Jonesia</taxon>
    </lineage>
</organism>
<dbReference type="RefSeq" id="WP_015771977.1">
    <property type="nucleotide sequence ID" value="NC_013174.1"/>
</dbReference>
<evidence type="ECO:0000256" key="1">
    <source>
        <dbReference type="ARBA" id="ARBA00001933"/>
    </source>
</evidence>
<keyword evidence="10 17" id="KW-0100">Branched-chain amino acid biosynthesis</keyword>
<evidence type="ECO:0000256" key="2">
    <source>
        <dbReference type="ARBA" id="ARBA00004824"/>
    </source>
</evidence>
<dbReference type="Proteomes" id="UP000000628">
    <property type="component" value="Chromosome"/>
</dbReference>